<dbReference type="EMBL" id="JARK01000153">
    <property type="protein sequence ID" value="EYC41850.1"/>
    <property type="molecule type" value="Genomic_DNA"/>
</dbReference>
<evidence type="ECO:0000313" key="2">
    <source>
        <dbReference type="Proteomes" id="UP000024635"/>
    </source>
</evidence>
<dbReference type="AlphaFoldDB" id="A0A016WQB0"/>
<organism evidence="1 2">
    <name type="scientific">Ancylostoma ceylanicum</name>
    <dbReference type="NCBI Taxonomy" id="53326"/>
    <lineage>
        <taxon>Eukaryota</taxon>
        <taxon>Metazoa</taxon>
        <taxon>Ecdysozoa</taxon>
        <taxon>Nematoda</taxon>
        <taxon>Chromadorea</taxon>
        <taxon>Rhabditida</taxon>
        <taxon>Rhabditina</taxon>
        <taxon>Rhabditomorpha</taxon>
        <taxon>Strongyloidea</taxon>
        <taxon>Ancylostomatidae</taxon>
        <taxon>Ancylostomatinae</taxon>
        <taxon>Ancylostoma</taxon>
    </lineage>
</organism>
<reference evidence="2" key="1">
    <citation type="journal article" date="2015" name="Nat. Genet.">
        <title>The genome and transcriptome of the zoonotic hookworm Ancylostoma ceylanicum identify infection-specific gene families.</title>
        <authorList>
            <person name="Schwarz E.M."/>
            <person name="Hu Y."/>
            <person name="Antoshechkin I."/>
            <person name="Miller M.M."/>
            <person name="Sternberg P.W."/>
            <person name="Aroian R.V."/>
        </authorList>
    </citation>
    <scope>NUCLEOTIDE SEQUENCE</scope>
    <source>
        <strain evidence="2">HY135</strain>
    </source>
</reference>
<proteinExistence type="predicted"/>
<sequence length="94" mass="10427">MIASLAAAPSTRRGRGPTFTRRVDVAAAGVPIVIDVPRMYRLIGHSKRSESWCIHRVKAGGAVMYYQACLILIENDRISVRDPSTNSHYRLNGM</sequence>
<dbReference type="Proteomes" id="UP000024635">
    <property type="component" value="Unassembled WGS sequence"/>
</dbReference>
<keyword evidence="2" id="KW-1185">Reference proteome</keyword>
<gene>
    <name evidence="1" type="primary">Acey_s0553.g3359</name>
    <name evidence="1" type="ORF">Y032_0553g3359</name>
</gene>
<protein>
    <submittedName>
        <fullName evidence="1">Uncharacterized protein</fullName>
    </submittedName>
</protein>
<accession>A0A016WQB0</accession>
<evidence type="ECO:0000313" key="1">
    <source>
        <dbReference type="EMBL" id="EYC41850.1"/>
    </source>
</evidence>
<name>A0A016WQB0_9BILA</name>
<comment type="caution">
    <text evidence="1">The sequence shown here is derived from an EMBL/GenBank/DDBJ whole genome shotgun (WGS) entry which is preliminary data.</text>
</comment>